<feature type="transmembrane region" description="Helical" evidence="9">
    <location>
        <begin position="71"/>
        <end position="92"/>
    </location>
</feature>
<dbReference type="GO" id="GO:0060271">
    <property type="term" value="P:cilium assembly"/>
    <property type="evidence" value="ECO:0007669"/>
    <property type="project" value="TreeGrafter"/>
</dbReference>
<feature type="transmembrane region" description="Helical" evidence="9">
    <location>
        <begin position="38"/>
        <end position="59"/>
    </location>
</feature>
<keyword evidence="6" id="KW-1015">Disulfide bond</keyword>
<feature type="transmembrane region" description="Helical" evidence="9">
    <location>
        <begin position="182"/>
        <end position="201"/>
    </location>
</feature>
<dbReference type="Gene3D" id="2.60.120.230">
    <property type="match status" value="1"/>
</dbReference>
<dbReference type="InterPro" id="IPR008977">
    <property type="entry name" value="PHM/PNGase_F_dom_sf"/>
</dbReference>
<proteinExistence type="inferred from homology"/>
<keyword evidence="4" id="KW-0175">Coiled coil</keyword>
<evidence type="ECO:0000313" key="10">
    <source>
        <dbReference type="EMBL" id="CAF3755734.1"/>
    </source>
</evidence>
<feature type="transmembrane region" description="Helical" evidence="9">
    <location>
        <begin position="553"/>
        <end position="577"/>
    </location>
</feature>
<dbReference type="AlphaFoldDB" id="A0A8S2ISS1"/>
<name>A0A8S2ISS1_9BILA</name>
<dbReference type="EMBL" id="CAJOBH010000066">
    <property type="protein sequence ID" value="CAF3755734.1"/>
    <property type="molecule type" value="Genomic_DNA"/>
</dbReference>
<dbReference type="InterPro" id="IPR014784">
    <property type="entry name" value="Cu2_ascorb_mOase-like_C"/>
</dbReference>
<sequence>MMEAGVIETSSGFAVDTIQRLGRFVKFLFHLFFQRKFIVHRLVGLSYLMQYALSFYWYFKNYETFKHSFVIWSLPLTGLVQSITAALTFTFLSRTKTDPGYYSDRGTLSYAFIVENSFFSGLLLFQWLYYSDFFYSYINNSIVIDNLIVFLPYILRQLWPKTHFRDSLNNSDKNKTAPNKNFYFIVTMVTKMFYVWAKHYIGYFLNYVRFFDRANPQQIEYIYLLLVFSAFATTISVFLHTLKFKGYIGPRTSYIIYMMSYLSTFYSFIQIRIDIHPIYNRQKVRFITTYLCQQPFSSQADFWFDSQPCDNMDRSMTIYEWYYNIPAVKWPKGCFYFTPFLYVVIQIQYFPSIINDVVYGEKIILIRERPKYTIGTYQIVTNSIEIQKTRAEFSCQYRSLPMQIFSIELYSTDEGKSISLYRVRNREVQSIIKGNLQWPENFYQVTNPVDIIASDYLRNALSEVICQINARFWTEHDDEIPMEICWNNHYSRILNRYLPVDEQIVPETHYLILIQHIQNWTSMNNKTNTILLTYSQDDRFEKLIRPARNRNSLFTIILITLLVLCGIIMLLIIISIIRSYGNNTYSLRSNTRLKAISVGGEASSLSKWFTITKRRFQEYDQDNCENDLCEMARVLSYPRLISMENFRQPNFRLVAELMTWLVKQYDSQADIPNDIEGEHDRVIFIRTVAQIIATKAYMKLNTKKLYQADGYAVKEILKVITPLYKALRDSENRELDEDEDTDPQYRYAMNDDITTLKSARLLCSTITQKGANLHELLSKEVDAREARQDVMNRAMELSEVQEGIGEAENAAKREFIKYDKLITNVQIDEVALDEKIAKRLEEMNRHQRRLEMLKSVRPSFMNDFEKCEVELNDLYGNYVLKFRILSYLEKELEGHFRSQREKVQQVSRQYMQSINSQLTEQDQQRFNRELQDPNDEIGVHSDEEEDDEESEEE</sequence>
<dbReference type="GO" id="GO:0005929">
    <property type="term" value="C:cilium"/>
    <property type="evidence" value="ECO:0007669"/>
    <property type="project" value="UniProtKB-SubCell"/>
</dbReference>
<evidence type="ECO:0000256" key="9">
    <source>
        <dbReference type="SAM" id="Phobius"/>
    </source>
</evidence>
<protein>
    <submittedName>
        <fullName evidence="10">Uncharacterized protein</fullName>
    </submittedName>
</protein>
<dbReference type="PANTHER" id="PTHR21547">
    <property type="entry name" value="CLUSTERIN ASSOCIATED PROTEIN 1"/>
    <property type="match status" value="1"/>
</dbReference>
<reference evidence="10" key="1">
    <citation type="submission" date="2021-02" db="EMBL/GenBank/DDBJ databases">
        <authorList>
            <person name="Nowell W R."/>
        </authorList>
    </citation>
    <scope>NUCLEOTIDE SEQUENCE</scope>
</reference>
<dbReference type="GO" id="GO:0016715">
    <property type="term" value="F:oxidoreductase activity, acting on paired donors, with incorporation or reduction of molecular oxygen, reduced ascorbate as one donor, and incorporation of one atom of oxygen"/>
    <property type="evidence" value="ECO:0007669"/>
    <property type="project" value="InterPro"/>
</dbReference>
<dbReference type="GO" id="GO:0005815">
    <property type="term" value="C:microtubule organizing center"/>
    <property type="evidence" value="ECO:0007669"/>
    <property type="project" value="TreeGrafter"/>
</dbReference>
<dbReference type="GO" id="GO:0030992">
    <property type="term" value="C:intraciliary transport particle B"/>
    <property type="evidence" value="ECO:0007669"/>
    <property type="project" value="TreeGrafter"/>
</dbReference>
<dbReference type="Proteomes" id="UP000681967">
    <property type="component" value="Unassembled WGS sequence"/>
</dbReference>
<evidence type="ECO:0000313" key="11">
    <source>
        <dbReference type="Proteomes" id="UP000681967"/>
    </source>
</evidence>
<feature type="transmembrane region" description="Helical" evidence="9">
    <location>
        <begin position="108"/>
        <end position="128"/>
    </location>
</feature>
<keyword evidence="5" id="KW-0969">Cilium</keyword>
<comment type="subcellular location">
    <subcellularLocation>
        <location evidence="1">Cell projection</location>
        <location evidence="1">Cilium</location>
    </subcellularLocation>
</comment>
<keyword evidence="9" id="KW-0472">Membrane</keyword>
<feature type="transmembrane region" description="Helical" evidence="9">
    <location>
        <begin position="221"/>
        <end position="242"/>
    </location>
</feature>
<keyword evidence="3" id="KW-0970">Cilium biogenesis/degradation</keyword>
<keyword evidence="9" id="KW-1133">Transmembrane helix</keyword>
<evidence type="ECO:0000256" key="6">
    <source>
        <dbReference type="ARBA" id="ARBA00023157"/>
    </source>
</evidence>
<accession>A0A8S2ISS1</accession>
<evidence type="ECO:0000256" key="8">
    <source>
        <dbReference type="SAM" id="MobiDB-lite"/>
    </source>
</evidence>
<comment type="caution">
    <text evidence="10">The sequence shown here is derived from an EMBL/GenBank/DDBJ whole genome shotgun (WGS) entry which is preliminary data.</text>
</comment>
<comment type="similarity">
    <text evidence="2">Belongs to the CLUAP1 family.</text>
</comment>
<feature type="compositionally biased region" description="Basic and acidic residues" evidence="8">
    <location>
        <begin position="922"/>
        <end position="941"/>
    </location>
</feature>
<evidence type="ECO:0000256" key="3">
    <source>
        <dbReference type="ARBA" id="ARBA00022794"/>
    </source>
</evidence>
<feature type="region of interest" description="Disordered" evidence="8">
    <location>
        <begin position="915"/>
        <end position="953"/>
    </location>
</feature>
<keyword evidence="7" id="KW-0966">Cell projection</keyword>
<dbReference type="SUPFAM" id="SSF49742">
    <property type="entry name" value="PHM/PNGase F"/>
    <property type="match status" value="1"/>
</dbReference>
<evidence type="ECO:0000256" key="4">
    <source>
        <dbReference type="ARBA" id="ARBA00023054"/>
    </source>
</evidence>
<evidence type="ECO:0000256" key="5">
    <source>
        <dbReference type="ARBA" id="ARBA00023069"/>
    </source>
</evidence>
<feature type="compositionally biased region" description="Acidic residues" evidence="8">
    <location>
        <begin position="942"/>
        <end position="953"/>
    </location>
</feature>
<evidence type="ECO:0000256" key="1">
    <source>
        <dbReference type="ARBA" id="ARBA00004138"/>
    </source>
</evidence>
<evidence type="ECO:0000256" key="7">
    <source>
        <dbReference type="ARBA" id="ARBA00023273"/>
    </source>
</evidence>
<feature type="non-terminal residue" evidence="10">
    <location>
        <position position="1"/>
    </location>
</feature>
<dbReference type="Pfam" id="PF10234">
    <property type="entry name" value="Cluap1"/>
    <property type="match status" value="1"/>
</dbReference>
<keyword evidence="9" id="KW-0812">Transmembrane</keyword>
<organism evidence="10 11">
    <name type="scientific">Rotaria magnacalcarata</name>
    <dbReference type="NCBI Taxonomy" id="392030"/>
    <lineage>
        <taxon>Eukaryota</taxon>
        <taxon>Metazoa</taxon>
        <taxon>Spiralia</taxon>
        <taxon>Gnathifera</taxon>
        <taxon>Rotifera</taxon>
        <taxon>Eurotatoria</taxon>
        <taxon>Bdelloidea</taxon>
        <taxon>Philodinida</taxon>
        <taxon>Philodinidae</taxon>
        <taxon>Rotaria</taxon>
    </lineage>
</organism>
<feature type="transmembrane region" description="Helical" evidence="9">
    <location>
        <begin position="254"/>
        <end position="273"/>
    </location>
</feature>
<gene>
    <name evidence="10" type="ORF">BYL167_LOCUS580</name>
</gene>
<dbReference type="PANTHER" id="PTHR21547:SF0">
    <property type="entry name" value="CLUSTERIN-ASSOCIATED PROTEIN 1"/>
    <property type="match status" value="1"/>
</dbReference>
<evidence type="ECO:0000256" key="2">
    <source>
        <dbReference type="ARBA" id="ARBA00008340"/>
    </source>
</evidence>
<dbReference type="InterPro" id="IPR019366">
    <property type="entry name" value="Clusterin-associated_protein-1"/>
</dbReference>
<feature type="transmembrane region" description="Helical" evidence="9">
    <location>
        <begin position="134"/>
        <end position="155"/>
    </location>
</feature>